<evidence type="ECO:0000256" key="4">
    <source>
        <dbReference type="ARBA" id="ARBA00022989"/>
    </source>
</evidence>
<dbReference type="InterPro" id="IPR010432">
    <property type="entry name" value="RDD"/>
</dbReference>
<feature type="transmembrane region" description="Helical" evidence="6">
    <location>
        <begin position="51"/>
        <end position="69"/>
    </location>
</feature>
<evidence type="ECO:0000256" key="3">
    <source>
        <dbReference type="ARBA" id="ARBA00022692"/>
    </source>
</evidence>
<evidence type="ECO:0000256" key="6">
    <source>
        <dbReference type="SAM" id="Phobius"/>
    </source>
</evidence>
<feature type="transmembrane region" description="Helical" evidence="6">
    <location>
        <begin position="20"/>
        <end position="39"/>
    </location>
</feature>
<sequence>MKKFDNTHASIYRRGAAMVYDGLLSFAVAVVASMLTLPFSGGKGSTDFNPVLTIYFVLVFYLFFGWFWTHGGQTLGMRAWHIKLLETNDQAVNWQTAGVRYLLSLPMWLYWFLVIQVAGNYREIPLLSGLPVWLLFTIAVAWLVFDYMPNNWRDRISKTKVIYIPK</sequence>
<dbReference type="EMBL" id="UOFR01000010">
    <property type="protein sequence ID" value="VAW91321.1"/>
    <property type="molecule type" value="Genomic_DNA"/>
</dbReference>
<feature type="domain" description="RDD" evidence="7">
    <location>
        <begin position="9"/>
        <end position="157"/>
    </location>
</feature>
<dbReference type="Pfam" id="PF06271">
    <property type="entry name" value="RDD"/>
    <property type="match status" value="1"/>
</dbReference>
<evidence type="ECO:0000256" key="2">
    <source>
        <dbReference type="ARBA" id="ARBA00022475"/>
    </source>
</evidence>
<evidence type="ECO:0000256" key="5">
    <source>
        <dbReference type="ARBA" id="ARBA00023136"/>
    </source>
</evidence>
<dbReference type="PANTHER" id="PTHR36115">
    <property type="entry name" value="PROLINE-RICH ANTIGEN HOMOLOG-RELATED"/>
    <property type="match status" value="1"/>
</dbReference>
<evidence type="ECO:0000256" key="1">
    <source>
        <dbReference type="ARBA" id="ARBA00004651"/>
    </source>
</evidence>
<proteinExistence type="predicted"/>
<feature type="transmembrane region" description="Helical" evidence="6">
    <location>
        <begin position="101"/>
        <end position="118"/>
    </location>
</feature>
<name>A0A3B0ZI33_9ZZZZ</name>
<keyword evidence="4 6" id="KW-1133">Transmembrane helix</keyword>
<comment type="subcellular location">
    <subcellularLocation>
        <location evidence="1">Cell membrane</location>
        <topology evidence="1">Multi-pass membrane protein</topology>
    </subcellularLocation>
</comment>
<protein>
    <submittedName>
        <fullName evidence="8">FIG023103: Predicted transmembrane protein</fullName>
    </submittedName>
</protein>
<accession>A0A3B0ZI33</accession>
<keyword evidence="2" id="KW-1003">Cell membrane</keyword>
<dbReference type="GO" id="GO:0005886">
    <property type="term" value="C:plasma membrane"/>
    <property type="evidence" value="ECO:0007669"/>
    <property type="project" value="UniProtKB-SubCell"/>
</dbReference>
<keyword evidence="5 6" id="KW-0472">Membrane</keyword>
<keyword evidence="3 6" id="KW-0812">Transmembrane</keyword>
<dbReference type="AlphaFoldDB" id="A0A3B0ZI33"/>
<reference evidence="8" key="1">
    <citation type="submission" date="2018-06" db="EMBL/GenBank/DDBJ databases">
        <authorList>
            <person name="Zhirakovskaya E."/>
        </authorList>
    </citation>
    <scope>NUCLEOTIDE SEQUENCE</scope>
</reference>
<feature type="transmembrane region" description="Helical" evidence="6">
    <location>
        <begin position="124"/>
        <end position="145"/>
    </location>
</feature>
<dbReference type="InterPro" id="IPR051791">
    <property type="entry name" value="Pra-immunoreactive"/>
</dbReference>
<organism evidence="8">
    <name type="scientific">hydrothermal vent metagenome</name>
    <dbReference type="NCBI Taxonomy" id="652676"/>
    <lineage>
        <taxon>unclassified sequences</taxon>
        <taxon>metagenomes</taxon>
        <taxon>ecological metagenomes</taxon>
    </lineage>
</organism>
<evidence type="ECO:0000313" key="8">
    <source>
        <dbReference type="EMBL" id="VAW91321.1"/>
    </source>
</evidence>
<evidence type="ECO:0000259" key="7">
    <source>
        <dbReference type="Pfam" id="PF06271"/>
    </source>
</evidence>
<dbReference type="PANTHER" id="PTHR36115:SF10">
    <property type="entry name" value="RDD DOMAIN-CONTAINING PROTEIN"/>
    <property type="match status" value="1"/>
</dbReference>
<gene>
    <name evidence="8" type="ORF">MNBD_GAMMA21-324</name>
</gene>